<evidence type="ECO:0000313" key="3">
    <source>
        <dbReference type="EMBL" id="PPK72533.1"/>
    </source>
</evidence>
<dbReference type="InterPro" id="IPR011856">
    <property type="entry name" value="tRNA_endonuc-like_dom_sf"/>
</dbReference>
<dbReference type="Pfam" id="PF08722">
    <property type="entry name" value="Tn7_TnsA-like_N"/>
    <property type="match status" value="1"/>
</dbReference>
<dbReference type="AlphaFoldDB" id="A0A2S6H510"/>
<dbReference type="GO" id="GO:0004519">
    <property type="term" value="F:endonuclease activity"/>
    <property type="evidence" value="ECO:0007669"/>
    <property type="project" value="UniProtKB-KW"/>
</dbReference>
<name>A0A2S6H510_9GAMM</name>
<gene>
    <name evidence="3" type="ORF">B0F87_11716</name>
</gene>
<evidence type="ECO:0000259" key="1">
    <source>
        <dbReference type="Pfam" id="PF08721"/>
    </source>
</evidence>
<evidence type="ECO:0000259" key="2">
    <source>
        <dbReference type="Pfam" id="PF08722"/>
    </source>
</evidence>
<comment type="caution">
    <text evidence="3">The sequence shown here is derived from an EMBL/GenBank/DDBJ whole genome shotgun (WGS) entry which is preliminary data.</text>
</comment>
<proteinExistence type="predicted"/>
<sequence length="194" mass="22581">MLLEYDPRVVDVIEQPVTIEYENANGRNVTYTPDFLVHYRTASSLDLNNSNRSRLIEVKPQRILKTKWQELKPKFKIGTSYAKQQGWRFCIYDEVRIRGQYLKNIRFINRYKNYQFDQAEGQRITSHLKLVGHTAIDHLLEFLYVKSDDKGIALAQVWSLVAKKVIACDMTLPLNLGAVVWLNLDEPYGVSVDD</sequence>
<feature type="domain" description="TnsA endonuclease N-terminal" evidence="2">
    <location>
        <begin position="6"/>
        <end position="94"/>
    </location>
</feature>
<keyword evidence="3" id="KW-0255">Endonuclease</keyword>
<dbReference type="Gene3D" id="3.40.1350.10">
    <property type="match status" value="1"/>
</dbReference>
<protein>
    <submittedName>
        <fullName evidence="3">TnsA endonuclease-like protein</fullName>
    </submittedName>
</protein>
<dbReference type="EMBL" id="PTIZ01000017">
    <property type="protein sequence ID" value="PPK72533.1"/>
    <property type="molecule type" value="Genomic_DNA"/>
</dbReference>
<keyword evidence="3" id="KW-0540">Nuclease</keyword>
<reference evidence="3 4" key="1">
    <citation type="submission" date="2018-02" db="EMBL/GenBank/DDBJ databases">
        <title>Subsurface microbial communities from deep shales in Ohio and West Virginia, USA.</title>
        <authorList>
            <person name="Wrighton K."/>
        </authorList>
    </citation>
    <scope>NUCLEOTIDE SEQUENCE [LARGE SCALE GENOMIC DNA]</scope>
    <source>
        <strain evidence="3 4">OWC-DMM</strain>
    </source>
</reference>
<dbReference type="Pfam" id="PF08721">
    <property type="entry name" value="Tn7_Tnp_TnsA_C"/>
    <property type="match status" value="1"/>
</dbReference>
<dbReference type="InterPro" id="IPR014833">
    <property type="entry name" value="TnsA_N"/>
</dbReference>
<organism evidence="3 4">
    <name type="scientific">Methylobacter tundripaludum</name>
    <dbReference type="NCBI Taxonomy" id="173365"/>
    <lineage>
        <taxon>Bacteria</taxon>
        <taxon>Pseudomonadati</taxon>
        <taxon>Pseudomonadota</taxon>
        <taxon>Gammaproteobacteria</taxon>
        <taxon>Methylococcales</taxon>
        <taxon>Methylococcaceae</taxon>
        <taxon>Methylobacter</taxon>
    </lineage>
</organism>
<accession>A0A2S6H510</accession>
<evidence type="ECO:0000313" key="4">
    <source>
        <dbReference type="Proteomes" id="UP000240010"/>
    </source>
</evidence>
<feature type="domain" description="TnsA endonuclease C-terminal" evidence="1">
    <location>
        <begin position="97"/>
        <end position="170"/>
    </location>
</feature>
<dbReference type="GO" id="GO:0003676">
    <property type="term" value="F:nucleic acid binding"/>
    <property type="evidence" value="ECO:0007669"/>
    <property type="project" value="InterPro"/>
</dbReference>
<dbReference type="InterPro" id="IPR014832">
    <property type="entry name" value="TnsA_C"/>
</dbReference>
<dbReference type="Proteomes" id="UP000240010">
    <property type="component" value="Unassembled WGS sequence"/>
</dbReference>
<keyword evidence="3" id="KW-0378">Hydrolase</keyword>